<keyword evidence="2" id="KW-0560">Oxidoreductase</keyword>
<dbReference type="NCBIfam" id="NF005112">
    <property type="entry name" value="PRK06545.2-4"/>
    <property type="match status" value="1"/>
</dbReference>
<dbReference type="SUPFAM" id="SSF48179">
    <property type="entry name" value="6-phosphogluconate dehydrogenase C-terminal domain-like"/>
    <property type="match status" value="1"/>
</dbReference>
<dbReference type="SUPFAM" id="SSF51735">
    <property type="entry name" value="NAD(P)-binding Rossmann-fold domains"/>
    <property type="match status" value="1"/>
</dbReference>
<dbReference type="InterPro" id="IPR050812">
    <property type="entry name" value="Preph/Arog_dehydrog"/>
</dbReference>
<feature type="domain" description="Prephenate/arogenate dehydrogenase" evidence="4">
    <location>
        <begin position="42"/>
        <end position="319"/>
    </location>
</feature>
<evidence type="ECO:0000256" key="2">
    <source>
        <dbReference type="ARBA" id="ARBA00023002"/>
    </source>
</evidence>
<evidence type="ECO:0000313" key="5">
    <source>
        <dbReference type="EMBL" id="GAA1696054.1"/>
    </source>
</evidence>
<evidence type="ECO:0000256" key="1">
    <source>
        <dbReference type="ARBA" id="ARBA00007964"/>
    </source>
</evidence>
<dbReference type="InterPro" id="IPR036291">
    <property type="entry name" value="NAD(P)-bd_dom_sf"/>
</dbReference>
<dbReference type="Gene3D" id="1.10.3660.10">
    <property type="entry name" value="6-phosphogluconate dehydrogenase C-terminal like domain"/>
    <property type="match status" value="1"/>
</dbReference>
<dbReference type="Pfam" id="PF02153">
    <property type="entry name" value="PDH_N"/>
    <property type="match status" value="1"/>
</dbReference>
<evidence type="ECO:0000313" key="6">
    <source>
        <dbReference type="Proteomes" id="UP001501690"/>
    </source>
</evidence>
<dbReference type="InterPro" id="IPR046825">
    <property type="entry name" value="PDH_C"/>
</dbReference>
<dbReference type="InterPro" id="IPR003099">
    <property type="entry name" value="Prephen_DH"/>
</dbReference>
<name>A0ABP4U0J5_9MICO</name>
<protein>
    <submittedName>
        <fullName evidence="5">Prephenate dehydrogenase</fullName>
    </submittedName>
</protein>
<dbReference type="Proteomes" id="UP001501690">
    <property type="component" value="Unassembled WGS sequence"/>
</dbReference>
<dbReference type="EMBL" id="BAAAPL010000001">
    <property type="protein sequence ID" value="GAA1696054.1"/>
    <property type="molecule type" value="Genomic_DNA"/>
</dbReference>
<dbReference type="PROSITE" id="PS51176">
    <property type="entry name" value="PDH_ADH"/>
    <property type="match status" value="1"/>
</dbReference>
<dbReference type="PANTHER" id="PTHR21363">
    <property type="entry name" value="PREPHENATE DEHYDROGENASE"/>
    <property type="match status" value="1"/>
</dbReference>
<dbReference type="InterPro" id="IPR008927">
    <property type="entry name" value="6-PGluconate_DH-like_C_sf"/>
</dbReference>
<evidence type="ECO:0000256" key="3">
    <source>
        <dbReference type="SAM" id="MobiDB-lite"/>
    </source>
</evidence>
<reference evidence="6" key="1">
    <citation type="journal article" date="2019" name="Int. J. Syst. Evol. Microbiol.">
        <title>The Global Catalogue of Microorganisms (GCM) 10K type strain sequencing project: providing services to taxonomists for standard genome sequencing and annotation.</title>
        <authorList>
            <consortium name="The Broad Institute Genomics Platform"/>
            <consortium name="The Broad Institute Genome Sequencing Center for Infectious Disease"/>
            <person name="Wu L."/>
            <person name="Ma J."/>
        </authorList>
    </citation>
    <scope>NUCLEOTIDE SEQUENCE [LARGE SCALE GENOMIC DNA]</scope>
    <source>
        <strain evidence="6">JCM 15577</strain>
    </source>
</reference>
<organism evidence="5 6">
    <name type="scientific">Microbacterium sediminicola</name>
    <dbReference type="NCBI Taxonomy" id="415210"/>
    <lineage>
        <taxon>Bacteria</taxon>
        <taxon>Bacillati</taxon>
        <taxon>Actinomycetota</taxon>
        <taxon>Actinomycetes</taxon>
        <taxon>Micrococcales</taxon>
        <taxon>Microbacteriaceae</taxon>
        <taxon>Microbacterium</taxon>
    </lineage>
</organism>
<comment type="similarity">
    <text evidence="1">Belongs to the prephenate/arogenate dehydrogenase family.</text>
</comment>
<evidence type="ECO:0000259" key="4">
    <source>
        <dbReference type="PROSITE" id="PS51176"/>
    </source>
</evidence>
<sequence length="398" mass="41319">MTMPAASSARPDAAHPGAASRDAAARTDAGARSEALSSRLSGTVRIVGAGLLGASIGHALRAAGVDVALEDTSPAQLSLAVDYGAGRAATAQDRPTLIVVAVPPDVVADVVERELRTHPGVVVTDVASVKLEPLRTLRERGVDLTHYIGSHPLAGRERGGAISARADIFVGRPWVVCRDAETPAADLALVESLALELGAMPLEMTPEDHDRSVALVSHVPQLVASLLAGRFTDAADGSLRLAGQGVRDTTRIAASAPELWVQILSANAAPVVDVLDQLSVDLARVADALRAPDAPGARREVADTIRRGNEGVERLPGKHGQNRRFATMVVMVDDTAGQLGRLFGDLGELGVNVEDLRLEHSPGAPFGLAEVSVVPAALHGAAEGLEQRGWKIASTSND</sequence>
<keyword evidence="6" id="KW-1185">Reference proteome</keyword>
<comment type="caution">
    <text evidence="5">The sequence shown here is derived from an EMBL/GenBank/DDBJ whole genome shotgun (WGS) entry which is preliminary data.</text>
</comment>
<dbReference type="InterPro" id="IPR046826">
    <property type="entry name" value="PDH_N"/>
</dbReference>
<dbReference type="NCBIfam" id="NF005111">
    <property type="entry name" value="PRK06545.2-3"/>
    <property type="match status" value="1"/>
</dbReference>
<feature type="region of interest" description="Disordered" evidence="3">
    <location>
        <begin position="1"/>
        <end position="30"/>
    </location>
</feature>
<gene>
    <name evidence="5" type="ORF">GCM10009808_11650</name>
</gene>
<proteinExistence type="inferred from homology"/>
<dbReference type="Pfam" id="PF20463">
    <property type="entry name" value="PDH_C"/>
    <property type="match status" value="1"/>
</dbReference>
<accession>A0ABP4U0J5</accession>
<dbReference type="PANTHER" id="PTHR21363:SF0">
    <property type="entry name" value="PREPHENATE DEHYDROGENASE [NADP(+)]"/>
    <property type="match status" value="1"/>
</dbReference>
<dbReference type="RefSeq" id="WP_344070351.1">
    <property type="nucleotide sequence ID" value="NZ_BAAAPL010000001.1"/>
</dbReference>
<dbReference type="Gene3D" id="3.40.50.720">
    <property type="entry name" value="NAD(P)-binding Rossmann-like Domain"/>
    <property type="match status" value="1"/>
</dbReference>